<proteinExistence type="predicted"/>
<evidence type="ECO:0000313" key="1">
    <source>
        <dbReference type="EMBL" id="MBW89913.1"/>
    </source>
</evidence>
<dbReference type="AlphaFoldDB" id="A0A2P2J8X7"/>
<reference evidence="1" key="1">
    <citation type="submission" date="2018-02" db="EMBL/GenBank/DDBJ databases">
        <title>Rhizophora mucronata_Transcriptome.</title>
        <authorList>
            <person name="Meera S.P."/>
            <person name="Sreeshan A."/>
            <person name="Augustine A."/>
        </authorList>
    </citation>
    <scope>NUCLEOTIDE SEQUENCE</scope>
    <source>
        <tissue evidence="1">Leaf</tissue>
    </source>
</reference>
<name>A0A2P2J8X7_RHIMU</name>
<organism evidence="1">
    <name type="scientific">Rhizophora mucronata</name>
    <name type="common">Asiatic mangrove</name>
    <dbReference type="NCBI Taxonomy" id="61149"/>
    <lineage>
        <taxon>Eukaryota</taxon>
        <taxon>Viridiplantae</taxon>
        <taxon>Streptophyta</taxon>
        <taxon>Embryophyta</taxon>
        <taxon>Tracheophyta</taxon>
        <taxon>Spermatophyta</taxon>
        <taxon>Magnoliopsida</taxon>
        <taxon>eudicotyledons</taxon>
        <taxon>Gunneridae</taxon>
        <taxon>Pentapetalae</taxon>
        <taxon>rosids</taxon>
        <taxon>fabids</taxon>
        <taxon>Malpighiales</taxon>
        <taxon>Rhizophoraceae</taxon>
        <taxon>Rhizophora</taxon>
    </lineage>
</organism>
<accession>A0A2P2J8X7</accession>
<dbReference type="EMBL" id="GGEC01009430">
    <property type="protein sequence ID" value="MBW89913.1"/>
    <property type="molecule type" value="Transcribed_RNA"/>
</dbReference>
<sequence length="67" mass="7429">MEFHPNFRPSRTALPSDLLSFDDLADLEKSLDFFLLASESECDEDDSSSVESPSSSSLHGIGLFILY</sequence>
<protein>
    <submittedName>
        <fullName evidence="1">Uncharacterized protein</fullName>
    </submittedName>
</protein>